<dbReference type="GO" id="GO:0008782">
    <property type="term" value="F:adenosylhomocysteine nucleosidase activity"/>
    <property type="evidence" value="ECO:0007669"/>
    <property type="project" value="UniProtKB-EC"/>
</dbReference>
<evidence type="ECO:0000313" key="8">
    <source>
        <dbReference type="EMBL" id="PSL03791.1"/>
    </source>
</evidence>
<protein>
    <recommendedName>
        <fullName evidence="2">adenosylhomocysteine nucleosidase</fullName>
        <ecNumber evidence="2">3.2.2.9</ecNumber>
    </recommendedName>
</protein>
<evidence type="ECO:0000256" key="6">
    <source>
        <dbReference type="SAM" id="SignalP"/>
    </source>
</evidence>
<organism evidence="8 9">
    <name type="scientific">Cecembia rubra</name>
    <dbReference type="NCBI Taxonomy" id="1485585"/>
    <lineage>
        <taxon>Bacteria</taxon>
        <taxon>Pseudomonadati</taxon>
        <taxon>Bacteroidota</taxon>
        <taxon>Cytophagia</taxon>
        <taxon>Cytophagales</taxon>
        <taxon>Cyclobacteriaceae</taxon>
        <taxon>Cecembia</taxon>
    </lineage>
</organism>
<dbReference type="GO" id="GO:0005829">
    <property type="term" value="C:cytosol"/>
    <property type="evidence" value="ECO:0007669"/>
    <property type="project" value="TreeGrafter"/>
</dbReference>
<dbReference type="CDD" id="cd09008">
    <property type="entry name" value="MTAN"/>
    <property type="match status" value="1"/>
</dbReference>
<accession>A0A2P8E2T6</accession>
<dbReference type="NCBIfam" id="NF004079">
    <property type="entry name" value="PRK05584.1"/>
    <property type="match status" value="1"/>
</dbReference>
<dbReference type="UniPathway" id="UPA00904">
    <property type="reaction ID" value="UER00871"/>
</dbReference>
<comment type="pathway">
    <text evidence="1">Amino-acid biosynthesis; L-methionine biosynthesis via salvage pathway; S-methyl-5-thio-alpha-D-ribose 1-phosphate from S-methyl-5'-thioadenosine (hydrolase route): step 1/2.</text>
</comment>
<dbReference type="EMBL" id="PYGF01000006">
    <property type="protein sequence ID" value="PSL03791.1"/>
    <property type="molecule type" value="Genomic_DNA"/>
</dbReference>
<dbReference type="InterPro" id="IPR010049">
    <property type="entry name" value="MTA_SAH_Nsdase"/>
</dbReference>
<dbReference type="EC" id="3.2.2.9" evidence="2"/>
<dbReference type="Pfam" id="PF01048">
    <property type="entry name" value="PNP_UDP_1"/>
    <property type="match status" value="1"/>
</dbReference>
<dbReference type="PANTHER" id="PTHR46832:SF1">
    <property type="entry name" value="5'-METHYLTHIOADENOSINE_S-ADENOSYLHOMOCYSTEINE NUCLEOSIDASE"/>
    <property type="match status" value="1"/>
</dbReference>
<keyword evidence="4" id="KW-0378">Hydrolase</keyword>
<proteinExistence type="predicted"/>
<evidence type="ECO:0000256" key="1">
    <source>
        <dbReference type="ARBA" id="ARBA00004945"/>
    </source>
</evidence>
<evidence type="ECO:0000259" key="7">
    <source>
        <dbReference type="Pfam" id="PF01048"/>
    </source>
</evidence>
<dbReference type="SUPFAM" id="SSF53167">
    <property type="entry name" value="Purine and uridine phosphorylases"/>
    <property type="match status" value="1"/>
</dbReference>
<sequence length="264" mass="28785">MKKALLLYFFLILQLSAQAQKIAIMGALDQEIAILLDQMKKQKKVNKGGIDFFTGKLQGKKVVVLKAGVGKVNASYSTAVLTQNFKIESLIFTGVAGGLHPESLPGDLVIGEKLIQHDFGKFDSTGFSVTPYRKLTGGHLENLYVDADKKLLIKCLMAAGKVDFGPIAERHPKVFSGVIATGDMFVSSNEKAFWLYEEFEALATEMEGAAVGHLCQTLNIPFIVIRSLSDNANNNARIDFNQFVEPASINSAKLVLAILEEMGN</sequence>
<feature type="chain" id="PRO_5015195916" description="adenosylhomocysteine nucleosidase" evidence="6">
    <location>
        <begin position="20"/>
        <end position="264"/>
    </location>
</feature>
<keyword evidence="9" id="KW-1185">Reference proteome</keyword>
<dbReference type="InterPro" id="IPR000845">
    <property type="entry name" value="Nucleoside_phosphorylase_d"/>
</dbReference>
<dbReference type="AlphaFoldDB" id="A0A2P8E2T6"/>
<dbReference type="GO" id="GO:0019284">
    <property type="term" value="P:L-methionine salvage from S-adenosylmethionine"/>
    <property type="evidence" value="ECO:0007669"/>
    <property type="project" value="TreeGrafter"/>
</dbReference>
<keyword evidence="5" id="KW-0486">Methionine biosynthesis</keyword>
<comment type="caution">
    <text evidence="8">The sequence shown here is derived from an EMBL/GenBank/DDBJ whole genome shotgun (WGS) entry which is preliminary data.</text>
</comment>
<feature type="domain" description="Nucleoside phosphorylase" evidence="7">
    <location>
        <begin position="21"/>
        <end position="260"/>
    </location>
</feature>
<evidence type="ECO:0000256" key="5">
    <source>
        <dbReference type="ARBA" id="ARBA00023167"/>
    </source>
</evidence>
<dbReference type="OrthoDB" id="9792278at2"/>
<keyword evidence="6" id="KW-0732">Signal</keyword>
<evidence type="ECO:0000256" key="4">
    <source>
        <dbReference type="ARBA" id="ARBA00022801"/>
    </source>
</evidence>
<dbReference type="PANTHER" id="PTHR46832">
    <property type="entry name" value="5'-METHYLTHIOADENOSINE/S-ADENOSYLHOMOCYSTEINE NUCLEOSIDASE"/>
    <property type="match status" value="1"/>
</dbReference>
<dbReference type="RefSeq" id="WP_106567476.1">
    <property type="nucleotide sequence ID" value="NZ_PYGF01000006.1"/>
</dbReference>
<dbReference type="NCBIfam" id="TIGR01704">
    <property type="entry name" value="MTA_SAH-Nsdase"/>
    <property type="match status" value="1"/>
</dbReference>
<evidence type="ECO:0000256" key="2">
    <source>
        <dbReference type="ARBA" id="ARBA00011974"/>
    </source>
</evidence>
<dbReference type="GO" id="GO:0009164">
    <property type="term" value="P:nucleoside catabolic process"/>
    <property type="evidence" value="ECO:0007669"/>
    <property type="project" value="InterPro"/>
</dbReference>
<dbReference type="Proteomes" id="UP000240708">
    <property type="component" value="Unassembled WGS sequence"/>
</dbReference>
<gene>
    <name evidence="8" type="ORF">CLV48_10630</name>
</gene>
<dbReference type="InterPro" id="IPR035994">
    <property type="entry name" value="Nucleoside_phosphorylase_sf"/>
</dbReference>
<dbReference type="GO" id="GO:0019509">
    <property type="term" value="P:L-methionine salvage from methylthioadenosine"/>
    <property type="evidence" value="ECO:0007669"/>
    <property type="project" value="UniProtKB-UniPathway"/>
</dbReference>
<reference evidence="8 9" key="1">
    <citation type="submission" date="2018-03" db="EMBL/GenBank/DDBJ databases">
        <title>Genomic Encyclopedia of Archaeal and Bacterial Type Strains, Phase II (KMG-II): from individual species to whole genera.</title>
        <authorList>
            <person name="Goeker M."/>
        </authorList>
    </citation>
    <scope>NUCLEOTIDE SEQUENCE [LARGE SCALE GENOMIC DNA]</scope>
    <source>
        <strain evidence="8 9">DSM 28057</strain>
    </source>
</reference>
<name>A0A2P8E2T6_9BACT</name>
<dbReference type="Gene3D" id="3.40.50.1580">
    <property type="entry name" value="Nucleoside phosphorylase domain"/>
    <property type="match status" value="1"/>
</dbReference>
<keyword evidence="3" id="KW-0028">Amino-acid biosynthesis</keyword>
<feature type="signal peptide" evidence="6">
    <location>
        <begin position="1"/>
        <end position="19"/>
    </location>
</feature>
<evidence type="ECO:0000313" key="9">
    <source>
        <dbReference type="Proteomes" id="UP000240708"/>
    </source>
</evidence>
<evidence type="ECO:0000256" key="3">
    <source>
        <dbReference type="ARBA" id="ARBA00022605"/>
    </source>
</evidence>
<dbReference type="GO" id="GO:0008930">
    <property type="term" value="F:methylthioadenosine nucleosidase activity"/>
    <property type="evidence" value="ECO:0007669"/>
    <property type="project" value="InterPro"/>
</dbReference>